<sequence length="813" mass="82852">MRPARPTSPTSPEGGMNDIGGAAAASCGRRPTACHESQQLPSPGPPCGGSSSRLAYSSSFITTAASDNSNSYNSNILIGTLCSPTTPPAGPPAPPAVQQLAPLSPVAALKASPRTAVPAARTASRLSSLWSPGGGHQQQQYQQHPDPPAAALQSSTSTPQMQLHPPHVLPDAEAAPAFVVEAWPALSLSCSACPTVNLSPPSPASPFAASAADGGGLLAAPAAAAASTAPAALAAPSRARRLLAPAPAEDAAAAAAAAAVTATARSAAVQELYGSSSSSRSAPACHQAAVGDGVPGPQPPAAVHVPVVAAAAAGAVDAAAVIINRRGSISLMPQQQRPSTATLQQQQQQQGGRGASQTLAAPRLTYEVVTADVEYSAAPATAAATAAGAGSPFSPPSPADMWGAAAAAASGGPQQGLLQPCLPPQAAVATAASPPAGMIIGSSANNSSSGDVPVAAAPGADAAAAALPHSAAATAAAAAAADDAADAAGGGGGRAGRVRRPANAVYDELMPQRPLPPRSVLHLSMSAPAAMLHGVVSSQNAWGLSNFKVVRDIYQGYASTVHKAECLHSGEPVALKVYRLKGQSDFLRYQMMRELHIHARLAHDSMVHLIGAFQDGNKLVMVQEYMRGGTLARVREELGGRLSEFQAMHLVLVPLLRALAHLHARGIVHRDIKPANLLFTPNWRIKLCDFGVSICLSEERAVTRTGSKDYIHGAGGDGVPAQEPGRGQQGERRARLHARRGRAGRAAAYGPRASSSARREPADELCFPSSVGEPARAFIRACLQLNPADRPTVRELRQHEWVIKSLEAPIKSP</sequence>
<dbReference type="GO" id="GO:0035556">
    <property type="term" value="P:intracellular signal transduction"/>
    <property type="evidence" value="ECO:0000318"/>
    <property type="project" value="GO_Central"/>
</dbReference>
<evidence type="ECO:0000259" key="10">
    <source>
        <dbReference type="PROSITE" id="PS50011"/>
    </source>
</evidence>
<dbReference type="GO" id="GO:0009931">
    <property type="term" value="F:calcium-dependent protein serine/threonine kinase activity"/>
    <property type="evidence" value="ECO:0000318"/>
    <property type="project" value="GO_Central"/>
</dbReference>
<dbReference type="InterPro" id="IPR008271">
    <property type="entry name" value="Ser/Thr_kinase_AS"/>
</dbReference>
<feature type="binding site" evidence="7">
    <location>
        <position position="576"/>
    </location>
    <ligand>
        <name>ATP</name>
        <dbReference type="ChEBI" id="CHEBI:30616"/>
    </ligand>
</feature>
<protein>
    <recommendedName>
        <fullName evidence="10">Protein kinase domain-containing protein</fullName>
    </recommendedName>
</protein>
<dbReference type="OrthoDB" id="4062651at2759"/>
<feature type="compositionally biased region" description="Low complexity" evidence="9">
    <location>
        <begin position="334"/>
        <end position="358"/>
    </location>
</feature>
<name>A0A2K3D006_CHLRE</name>
<evidence type="ECO:0000256" key="7">
    <source>
        <dbReference type="PIRSR" id="PIRSR630616-2"/>
    </source>
</evidence>
<dbReference type="PROSITE" id="PS00108">
    <property type="entry name" value="PROTEIN_KINASE_ST"/>
    <property type="match status" value="1"/>
</dbReference>
<feature type="compositionally biased region" description="Basic residues" evidence="9">
    <location>
        <begin position="734"/>
        <end position="743"/>
    </location>
</feature>
<dbReference type="Gramene" id="PNW73868">
    <property type="protein sequence ID" value="PNW73868"/>
    <property type="gene ID" value="CHLRE_13g576100v5"/>
</dbReference>
<feature type="region of interest" description="Disordered" evidence="9">
    <location>
        <begin position="333"/>
        <end position="359"/>
    </location>
</feature>
<dbReference type="InParanoid" id="A0A2K3D006"/>
<keyword evidence="3 7" id="KW-0547">Nucleotide-binding</keyword>
<keyword evidence="1" id="KW-0723">Serine/threonine-protein kinase</keyword>
<dbReference type="InterPro" id="IPR011009">
    <property type="entry name" value="Kinase-like_dom_sf"/>
</dbReference>
<dbReference type="GO" id="GO:0005524">
    <property type="term" value="F:ATP binding"/>
    <property type="evidence" value="ECO:0007669"/>
    <property type="project" value="UniProtKB-KW"/>
</dbReference>
<dbReference type="SUPFAM" id="SSF56112">
    <property type="entry name" value="Protein kinase-like (PK-like)"/>
    <property type="match status" value="1"/>
</dbReference>
<dbReference type="InterPro" id="IPR030616">
    <property type="entry name" value="Aur-like"/>
</dbReference>
<dbReference type="PANTHER" id="PTHR24350">
    <property type="entry name" value="SERINE/THREONINE-PROTEIN KINASE IAL-RELATED"/>
    <property type="match status" value="1"/>
</dbReference>
<dbReference type="GeneID" id="5719235"/>
<keyword evidence="4" id="KW-0418">Kinase</keyword>
<dbReference type="CDD" id="cd00180">
    <property type="entry name" value="PKc"/>
    <property type="match status" value="1"/>
</dbReference>
<dbReference type="Gene3D" id="1.10.510.10">
    <property type="entry name" value="Transferase(Phosphotransferase) domain 1"/>
    <property type="match status" value="2"/>
</dbReference>
<dbReference type="SMART" id="SM00220">
    <property type="entry name" value="S_TKc"/>
    <property type="match status" value="1"/>
</dbReference>
<reference evidence="11 12" key="1">
    <citation type="journal article" date="2007" name="Science">
        <title>The Chlamydomonas genome reveals the evolution of key animal and plant functions.</title>
        <authorList>
            <person name="Merchant S.S."/>
            <person name="Prochnik S.E."/>
            <person name="Vallon O."/>
            <person name="Harris E.H."/>
            <person name="Karpowicz S.J."/>
            <person name="Witman G.B."/>
            <person name="Terry A."/>
            <person name="Salamov A."/>
            <person name="Fritz-Laylin L.K."/>
            <person name="Marechal-Drouard L."/>
            <person name="Marshall W.F."/>
            <person name="Qu L.H."/>
            <person name="Nelson D.R."/>
            <person name="Sanderfoot A.A."/>
            <person name="Spalding M.H."/>
            <person name="Kapitonov V.V."/>
            <person name="Ren Q."/>
            <person name="Ferris P."/>
            <person name="Lindquist E."/>
            <person name="Shapiro H."/>
            <person name="Lucas S.M."/>
            <person name="Grimwood J."/>
            <person name="Schmutz J."/>
            <person name="Cardol P."/>
            <person name="Cerutti H."/>
            <person name="Chanfreau G."/>
            <person name="Chen C.L."/>
            <person name="Cognat V."/>
            <person name="Croft M.T."/>
            <person name="Dent R."/>
            <person name="Dutcher S."/>
            <person name="Fernandez E."/>
            <person name="Fukuzawa H."/>
            <person name="Gonzalez-Ballester D."/>
            <person name="Gonzalez-Halphen D."/>
            <person name="Hallmann A."/>
            <person name="Hanikenne M."/>
            <person name="Hippler M."/>
            <person name="Inwood W."/>
            <person name="Jabbari K."/>
            <person name="Kalanon M."/>
            <person name="Kuras R."/>
            <person name="Lefebvre P.A."/>
            <person name="Lemaire S.D."/>
            <person name="Lobanov A.V."/>
            <person name="Lohr M."/>
            <person name="Manuell A."/>
            <person name="Meier I."/>
            <person name="Mets L."/>
            <person name="Mittag M."/>
            <person name="Mittelmeier T."/>
            <person name="Moroney J.V."/>
            <person name="Moseley J."/>
            <person name="Napoli C."/>
            <person name="Nedelcu A.M."/>
            <person name="Niyogi K."/>
            <person name="Novoselov S.V."/>
            <person name="Paulsen I.T."/>
            <person name="Pazour G."/>
            <person name="Purton S."/>
            <person name="Ral J.P."/>
            <person name="Riano-Pachon D.M."/>
            <person name="Riekhof W."/>
            <person name="Rymarquis L."/>
            <person name="Schroda M."/>
            <person name="Stern D."/>
            <person name="Umen J."/>
            <person name="Willows R."/>
            <person name="Wilson N."/>
            <person name="Zimmer S.L."/>
            <person name="Allmer J."/>
            <person name="Balk J."/>
            <person name="Bisova K."/>
            <person name="Chen C.J."/>
            <person name="Elias M."/>
            <person name="Gendler K."/>
            <person name="Hauser C."/>
            <person name="Lamb M.R."/>
            <person name="Ledford H."/>
            <person name="Long J.C."/>
            <person name="Minagawa J."/>
            <person name="Page M.D."/>
            <person name="Pan J."/>
            <person name="Pootakham W."/>
            <person name="Roje S."/>
            <person name="Rose A."/>
            <person name="Stahlberg E."/>
            <person name="Terauchi A.M."/>
            <person name="Yang P."/>
            <person name="Ball S."/>
            <person name="Bowler C."/>
            <person name="Dieckmann C.L."/>
            <person name="Gladyshev V.N."/>
            <person name="Green P."/>
            <person name="Jorgensen R."/>
            <person name="Mayfield S."/>
            <person name="Mueller-Roeber B."/>
            <person name="Rajamani S."/>
            <person name="Sayre R.T."/>
            <person name="Brokstein P."/>
            <person name="Dubchak I."/>
            <person name="Goodstein D."/>
            <person name="Hornick L."/>
            <person name="Huang Y.W."/>
            <person name="Jhaveri J."/>
            <person name="Luo Y."/>
            <person name="Martinez D."/>
            <person name="Ngau W.C."/>
            <person name="Otillar B."/>
            <person name="Poliakov A."/>
            <person name="Porter A."/>
            <person name="Szajkowski L."/>
            <person name="Werner G."/>
            <person name="Zhou K."/>
            <person name="Grigoriev I.V."/>
            <person name="Rokhsar D.S."/>
            <person name="Grossman A.R."/>
        </authorList>
    </citation>
    <scope>NUCLEOTIDE SEQUENCE [LARGE SCALE GENOMIC DNA]</scope>
    <source>
        <strain evidence="12">CC-503</strain>
    </source>
</reference>
<evidence type="ECO:0000256" key="5">
    <source>
        <dbReference type="ARBA" id="ARBA00022840"/>
    </source>
</evidence>
<feature type="region of interest" description="Disordered" evidence="9">
    <location>
        <begin position="1"/>
        <end position="53"/>
    </location>
</feature>
<dbReference type="PROSITE" id="PS50011">
    <property type="entry name" value="PROTEIN_KINASE_DOM"/>
    <property type="match status" value="1"/>
</dbReference>
<accession>A0A2K3D006</accession>
<evidence type="ECO:0000256" key="6">
    <source>
        <dbReference type="PIRSR" id="PIRSR630616-1"/>
    </source>
</evidence>
<dbReference type="GO" id="GO:0005516">
    <property type="term" value="F:calmodulin binding"/>
    <property type="evidence" value="ECO:0000318"/>
    <property type="project" value="GO_Central"/>
</dbReference>
<dbReference type="Pfam" id="PF00069">
    <property type="entry name" value="Pkinase"/>
    <property type="match status" value="1"/>
</dbReference>
<evidence type="ECO:0000256" key="8">
    <source>
        <dbReference type="PIRSR" id="PIRSR630616-3"/>
    </source>
</evidence>
<organism evidence="11 12">
    <name type="scientific">Chlamydomonas reinhardtii</name>
    <name type="common">Chlamydomonas smithii</name>
    <dbReference type="NCBI Taxonomy" id="3055"/>
    <lineage>
        <taxon>Eukaryota</taxon>
        <taxon>Viridiplantae</taxon>
        <taxon>Chlorophyta</taxon>
        <taxon>core chlorophytes</taxon>
        <taxon>Chlorophyceae</taxon>
        <taxon>CS clade</taxon>
        <taxon>Chlamydomonadales</taxon>
        <taxon>Chlamydomonadaceae</taxon>
        <taxon>Chlamydomonas</taxon>
    </lineage>
</organism>
<feature type="region of interest" description="Disordered" evidence="9">
    <location>
        <begin position="115"/>
        <end position="167"/>
    </location>
</feature>
<feature type="cross-link" description="Glycyl lysine isopeptide (Lys-Gly) (interchain with G-Cter in SUMO2)" evidence="8">
    <location>
        <position position="673"/>
    </location>
</feature>
<proteinExistence type="predicted"/>
<dbReference type="Proteomes" id="UP000006906">
    <property type="component" value="Chromosome 13"/>
</dbReference>
<dbReference type="EMBL" id="CM008974">
    <property type="protein sequence ID" value="PNW73868.1"/>
    <property type="molecule type" value="Genomic_DNA"/>
</dbReference>
<evidence type="ECO:0000256" key="3">
    <source>
        <dbReference type="ARBA" id="ARBA00022741"/>
    </source>
</evidence>
<dbReference type="RefSeq" id="XP_042917434.1">
    <property type="nucleotide sequence ID" value="XM_043069459.1"/>
</dbReference>
<feature type="active site" description="Proton acceptor" evidence="6">
    <location>
        <position position="671"/>
    </location>
</feature>
<evidence type="ECO:0000256" key="9">
    <source>
        <dbReference type="SAM" id="MobiDB-lite"/>
    </source>
</evidence>
<feature type="region of interest" description="Disordered" evidence="9">
    <location>
        <begin position="708"/>
        <end position="761"/>
    </location>
</feature>
<dbReference type="GO" id="GO:0004683">
    <property type="term" value="F:calcium/calmodulin-dependent protein kinase activity"/>
    <property type="evidence" value="ECO:0000318"/>
    <property type="project" value="GO_Central"/>
</dbReference>
<dbReference type="GO" id="GO:0005634">
    <property type="term" value="C:nucleus"/>
    <property type="evidence" value="ECO:0000318"/>
    <property type="project" value="GO_Central"/>
</dbReference>
<dbReference type="KEGG" id="cre:CHLRE_13g576100v5"/>
<evidence type="ECO:0000313" key="11">
    <source>
        <dbReference type="EMBL" id="PNW73868.1"/>
    </source>
</evidence>
<dbReference type="InterPro" id="IPR000719">
    <property type="entry name" value="Prot_kinase_dom"/>
</dbReference>
<evidence type="ECO:0000256" key="2">
    <source>
        <dbReference type="ARBA" id="ARBA00022679"/>
    </source>
</evidence>
<feature type="compositionally biased region" description="Low complexity" evidence="9">
    <location>
        <begin position="744"/>
        <end position="756"/>
    </location>
</feature>
<feature type="domain" description="Protein kinase" evidence="10">
    <location>
        <begin position="547"/>
        <end position="802"/>
    </location>
</feature>
<gene>
    <name evidence="11" type="ORF">CHLRE_13g576100v5</name>
</gene>
<keyword evidence="5 7" id="KW-0067">ATP-binding</keyword>
<dbReference type="GO" id="GO:0005737">
    <property type="term" value="C:cytoplasm"/>
    <property type="evidence" value="ECO:0000318"/>
    <property type="project" value="GO_Central"/>
</dbReference>
<feature type="compositionally biased region" description="Polar residues" evidence="9">
    <location>
        <begin position="152"/>
        <end position="161"/>
    </location>
</feature>
<evidence type="ECO:0000256" key="1">
    <source>
        <dbReference type="ARBA" id="ARBA00022527"/>
    </source>
</evidence>
<evidence type="ECO:0000256" key="4">
    <source>
        <dbReference type="ARBA" id="ARBA00022777"/>
    </source>
</evidence>
<keyword evidence="12" id="KW-1185">Reference proteome</keyword>
<keyword evidence="2" id="KW-0808">Transferase</keyword>
<dbReference type="AlphaFoldDB" id="A0A2K3D006"/>
<dbReference type="STRING" id="3055.A0A2K3D006"/>
<feature type="binding site" evidence="7">
    <location>
        <position position="689"/>
    </location>
    <ligand>
        <name>ATP</name>
        <dbReference type="ChEBI" id="CHEBI:30616"/>
    </ligand>
</feature>
<evidence type="ECO:0000313" key="12">
    <source>
        <dbReference type="Proteomes" id="UP000006906"/>
    </source>
</evidence>